<reference evidence="3 4" key="1">
    <citation type="submission" date="2024-02" db="EMBL/GenBank/DDBJ databases">
        <title>A draft genome for the cacao thread blight pathogen Marasmius crinis-equi.</title>
        <authorList>
            <person name="Cohen S.P."/>
            <person name="Baruah I.K."/>
            <person name="Amoako-Attah I."/>
            <person name="Bukari Y."/>
            <person name="Meinhardt L.W."/>
            <person name="Bailey B.A."/>
        </authorList>
    </citation>
    <scope>NUCLEOTIDE SEQUENCE [LARGE SCALE GENOMIC DNA]</scope>
    <source>
        <strain evidence="3 4">GH-76</strain>
    </source>
</reference>
<keyword evidence="1" id="KW-0233">DNA recombination</keyword>
<sequence>MAPTPSKVLLQCKGLYLAASEYEHKNEDFMLEVGDDLECEQQTIGFVTNDNEDEDEDEGGHGKDSTSHDKDGDSQMDSAIELNTELKDILKTVSKGVSDGTDASYRSLMKQCTKFVWEKGWIGPQEDFFRASPHPESAEMIVAWILTECDSYTLDGSVKPPDVERSTYTHAQKMRASATFGFGRVCGLGNRAWEVSEVTGKMLGNPSVSQQVSLYMVSLRRRKARAGETPTSARAVTSELLGKLYDFNLKHYDIKDYAPKKRAKKSGDAEGSSQTADQMSEPWEWGGGRFRRLLHCAYTIAFACLLRVDEVLKIQVHDVELEEDNDGWKMKVTLPFRKTEQFGDIQPFYLRQLPEEMRHLCPVRAFADCIAESDIREGFLFRRIDSADRPVLGRNKPMTSAKFLEGFRNNLLDINVDPAPYGTHSFRRGGCQWLSVDLRWPIRKILSHLMER</sequence>
<name>A0ABR3EMD1_9AGAR</name>
<dbReference type="InterPro" id="IPR011010">
    <property type="entry name" value="DNA_brk_join_enz"/>
</dbReference>
<evidence type="ECO:0000313" key="3">
    <source>
        <dbReference type="EMBL" id="KAL0564048.1"/>
    </source>
</evidence>
<feature type="region of interest" description="Disordered" evidence="2">
    <location>
        <begin position="47"/>
        <end position="75"/>
    </location>
</feature>
<evidence type="ECO:0000256" key="2">
    <source>
        <dbReference type="SAM" id="MobiDB-lite"/>
    </source>
</evidence>
<dbReference type="SUPFAM" id="SSF56349">
    <property type="entry name" value="DNA breaking-rejoining enzymes"/>
    <property type="match status" value="1"/>
</dbReference>
<dbReference type="PANTHER" id="PTHR34605">
    <property type="entry name" value="PHAGE_INTEGRASE DOMAIN-CONTAINING PROTEIN"/>
    <property type="match status" value="1"/>
</dbReference>
<protein>
    <recommendedName>
        <fullName evidence="5">Tyr recombinase domain-containing protein</fullName>
    </recommendedName>
</protein>
<organism evidence="3 4">
    <name type="scientific">Marasmius crinis-equi</name>
    <dbReference type="NCBI Taxonomy" id="585013"/>
    <lineage>
        <taxon>Eukaryota</taxon>
        <taxon>Fungi</taxon>
        <taxon>Dikarya</taxon>
        <taxon>Basidiomycota</taxon>
        <taxon>Agaricomycotina</taxon>
        <taxon>Agaricomycetes</taxon>
        <taxon>Agaricomycetidae</taxon>
        <taxon>Agaricales</taxon>
        <taxon>Marasmiineae</taxon>
        <taxon>Marasmiaceae</taxon>
        <taxon>Marasmius</taxon>
    </lineage>
</organism>
<dbReference type="InterPro" id="IPR052925">
    <property type="entry name" value="Phage_Integrase-like_Recomb"/>
</dbReference>
<dbReference type="Gene3D" id="1.10.443.10">
    <property type="entry name" value="Intergrase catalytic core"/>
    <property type="match status" value="1"/>
</dbReference>
<keyword evidence="4" id="KW-1185">Reference proteome</keyword>
<evidence type="ECO:0008006" key="5">
    <source>
        <dbReference type="Google" id="ProtNLM"/>
    </source>
</evidence>
<evidence type="ECO:0000313" key="4">
    <source>
        <dbReference type="Proteomes" id="UP001465976"/>
    </source>
</evidence>
<dbReference type="Proteomes" id="UP001465976">
    <property type="component" value="Unassembled WGS sequence"/>
</dbReference>
<dbReference type="EMBL" id="JBAHYK010003026">
    <property type="protein sequence ID" value="KAL0564048.1"/>
    <property type="molecule type" value="Genomic_DNA"/>
</dbReference>
<feature type="compositionally biased region" description="Basic and acidic residues" evidence="2">
    <location>
        <begin position="59"/>
        <end position="73"/>
    </location>
</feature>
<dbReference type="PANTHER" id="PTHR34605:SF4">
    <property type="entry name" value="DNA ADENINE METHYLTRANSFERASE"/>
    <property type="match status" value="1"/>
</dbReference>
<gene>
    <name evidence="3" type="ORF">V5O48_018007</name>
</gene>
<accession>A0ABR3EMD1</accession>
<evidence type="ECO:0000256" key="1">
    <source>
        <dbReference type="ARBA" id="ARBA00023172"/>
    </source>
</evidence>
<dbReference type="InterPro" id="IPR013762">
    <property type="entry name" value="Integrase-like_cat_sf"/>
</dbReference>
<proteinExistence type="predicted"/>
<comment type="caution">
    <text evidence="3">The sequence shown here is derived from an EMBL/GenBank/DDBJ whole genome shotgun (WGS) entry which is preliminary data.</text>
</comment>